<proteinExistence type="predicted"/>
<accession>A0A7R8ZPX8</accession>
<feature type="compositionally biased region" description="Polar residues" evidence="1">
    <location>
        <begin position="107"/>
        <end position="117"/>
    </location>
</feature>
<dbReference type="EMBL" id="OB661073">
    <property type="protein sequence ID" value="CAD7227223.1"/>
    <property type="molecule type" value="Genomic_DNA"/>
</dbReference>
<evidence type="ECO:0000313" key="3">
    <source>
        <dbReference type="EMBL" id="CAD7227223.1"/>
    </source>
</evidence>
<protein>
    <submittedName>
        <fullName evidence="3">Uncharacterized protein</fullName>
    </submittedName>
</protein>
<feature type="region of interest" description="Disordered" evidence="1">
    <location>
        <begin position="163"/>
        <end position="193"/>
    </location>
</feature>
<dbReference type="AlphaFoldDB" id="A0A7R8ZPX8"/>
<evidence type="ECO:0000256" key="2">
    <source>
        <dbReference type="SAM" id="SignalP"/>
    </source>
</evidence>
<organism evidence="3">
    <name type="scientific">Cyprideis torosa</name>
    <dbReference type="NCBI Taxonomy" id="163714"/>
    <lineage>
        <taxon>Eukaryota</taxon>
        <taxon>Metazoa</taxon>
        <taxon>Ecdysozoa</taxon>
        <taxon>Arthropoda</taxon>
        <taxon>Crustacea</taxon>
        <taxon>Oligostraca</taxon>
        <taxon>Ostracoda</taxon>
        <taxon>Podocopa</taxon>
        <taxon>Podocopida</taxon>
        <taxon>Cytherocopina</taxon>
        <taxon>Cytheroidea</taxon>
        <taxon>Cytherideidae</taxon>
        <taxon>Cyprideis</taxon>
    </lineage>
</organism>
<gene>
    <name evidence="3" type="ORF">CTOB1V02_LOCUS5131</name>
</gene>
<feature type="chain" id="PRO_5043456383" evidence="2">
    <location>
        <begin position="20"/>
        <end position="272"/>
    </location>
</feature>
<sequence length="272" mass="30246">MQLTSVFTVTTVLLQWTKAAPQRSDKVSIIYFPEDEPRPLRPWERQNSDGILKRTLTPTRVKPAKPSSHKTSTRRQLTRDILIHFPPDGYTTPADGYTTPADDHTTPKSAVQRRTQLTTTDVDDIVIRYPTNGQNIPGGKLLDRPSIDTFDLPSATDVDNSLLTKKSSSKHTDTDDSDGADSSSEEASKKDCPLRVQLPHDQEAEAICIPEWQCKGLVLVGYELGSECGSSERRYVCCNRSLGGVTVTNLHEVTFTLTLDNPQSIFQFLCPL</sequence>
<feature type="region of interest" description="Disordered" evidence="1">
    <location>
        <begin position="84"/>
        <end position="117"/>
    </location>
</feature>
<keyword evidence="2" id="KW-0732">Signal</keyword>
<feature type="signal peptide" evidence="2">
    <location>
        <begin position="1"/>
        <end position="19"/>
    </location>
</feature>
<reference evidence="3" key="1">
    <citation type="submission" date="2020-11" db="EMBL/GenBank/DDBJ databases">
        <authorList>
            <person name="Tran Van P."/>
        </authorList>
    </citation>
    <scope>NUCLEOTIDE SEQUENCE</scope>
</reference>
<evidence type="ECO:0000256" key="1">
    <source>
        <dbReference type="SAM" id="MobiDB-lite"/>
    </source>
</evidence>
<name>A0A7R8ZPX8_9CRUS</name>